<sequence>MQSNTTEFKEDGIVNSIEAGALRDLYIVKINTDNINISLDVTRQINIFNKDEKVTIIISRTRPNFTDNDFCGQGYIVTEKKSDHGYVTIISLYGLIVRIESQQSFINKYGFNIMDHVYFCAIKS</sequence>
<dbReference type="KEGG" id="aman:B6F84_07470"/>
<comment type="similarity">
    <text evidence="1">Belongs to the archaeal Rpo8 RNA polymerase subunit family.</text>
</comment>
<dbReference type="GeneID" id="41590747"/>
<keyword evidence="1" id="KW-0804">Transcription</keyword>
<gene>
    <name evidence="1" type="primary">rpo8</name>
    <name evidence="1" type="synonym">rpoG</name>
    <name evidence="2" type="ORF">B6F84_07470</name>
</gene>
<comment type="catalytic activity">
    <reaction evidence="1">
        <text>RNA(n) + a ribonucleoside 5'-triphosphate = RNA(n+1) + diphosphate</text>
        <dbReference type="Rhea" id="RHEA:21248"/>
        <dbReference type="Rhea" id="RHEA-COMP:14527"/>
        <dbReference type="Rhea" id="RHEA-COMP:17342"/>
        <dbReference type="ChEBI" id="CHEBI:33019"/>
        <dbReference type="ChEBI" id="CHEBI:61557"/>
        <dbReference type="ChEBI" id="CHEBI:140395"/>
        <dbReference type="EC" id="2.7.7.6"/>
    </reaction>
</comment>
<dbReference type="OrthoDB" id="34039at2157"/>
<comment type="function">
    <text evidence="1">DNA-dependent RNA polymerase (RNAP) catalyzes the transcription of DNA into RNA using the four ribonucleoside triphosphates as substrates.</text>
</comment>
<comment type="subcellular location">
    <subcellularLocation>
        <location evidence="1">Cytoplasm</location>
    </subcellularLocation>
</comment>
<dbReference type="InterPro" id="IPR031555">
    <property type="entry name" value="RNA_pol_Rpo8"/>
</dbReference>
<accession>A0A1W6K038</accession>
<dbReference type="Pfam" id="PF16992">
    <property type="entry name" value="RNA_pol_RpbG"/>
    <property type="match status" value="1"/>
</dbReference>
<proteinExistence type="inferred from homology"/>
<keyword evidence="3" id="KW-1185">Reference proteome</keyword>
<dbReference type="GO" id="GO:0006351">
    <property type="term" value="P:DNA-templated transcription"/>
    <property type="evidence" value="ECO:0007669"/>
    <property type="project" value="UniProtKB-UniRule"/>
</dbReference>
<dbReference type="AlphaFoldDB" id="A0A1W6K038"/>
<keyword evidence="1" id="KW-0548">Nucleotidyltransferase</keyword>
<dbReference type="GO" id="GO:0005737">
    <property type="term" value="C:cytoplasm"/>
    <property type="evidence" value="ECO:0007669"/>
    <property type="project" value="UniProtKB-SubCell"/>
</dbReference>
<evidence type="ECO:0000256" key="1">
    <source>
        <dbReference type="HAMAP-Rule" id="MF_00866"/>
    </source>
</evidence>
<name>A0A1W6K038_9CREN</name>
<organism evidence="2 3">
    <name type="scientific">Acidianus manzaensis</name>
    <dbReference type="NCBI Taxonomy" id="282676"/>
    <lineage>
        <taxon>Archaea</taxon>
        <taxon>Thermoproteota</taxon>
        <taxon>Thermoprotei</taxon>
        <taxon>Sulfolobales</taxon>
        <taxon>Sulfolobaceae</taxon>
        <taxon>Acidianus</taxon>
    </lineage>
</organism>
<keyword evidence="1" id="KW-0963">Cytoplasm</keyword>
<comment type="subunit">
    <text evidence="1">Part of the RNA polymerase complex.</text>
</comment>
<evidence type="ECO:0000313" key="3">
    <source>
        <dbReference type="Proteomes" id="UP000193404"/>
    </source>
</evidence>
<dbReference type="Gene3D" id="2.40.50.140">
    <property type="entry name" value="Nucleic acid-binding proteins"/>
    <property type="match status" value="1"/>
</dbReference>
<dbReference type="Proteomes" id="UP000193404">
    <property type="component" value="Chromosome"/>
</dbReference>
<dbReference type="STRING" id="282676.B6F84_07470"/>
<reference evidence="2 3" key="1">
    <citation type="submission" date="2017-03" db="EMBL/GenBank/DDBJ databases">
        <title>Sulfur activation and transportation mechanism of thermophilic Archaea Acidianus manzaensis YN-25.</title>
        <authorList>
            <person name="Ma Y."/>
            <person name="Yang Y."/>
            <person name="Xia J."/>
        </authorList>
    </citation>
    <scope>NUCLEOTIDE SEQUENCE [LARGE SCALE GENOMIC DNA]</scope>
    <source>
        <strain evidence="2 3">YN-25</strain>
    </source>
</reference>
<protein>
    <recommendedName>
        <fullName evidence="1">DNA-directed RNA polymerase subunit Rpo8</fullName>
        <ecNumber evidence="1">2.7.7.6</ecNumber>
    </recommendedName>
    <alternativeName>
        <fullName evidence="1">DNA-directed RNA polymerase, subunit G</fullName>
    </alternativeName>
</protein>
<dbReference type="InterPro" id="IPR012340">
    <property type="entry name" value="NA-bd_OB-fold"/>
</dbReference>
<evidence type="ECO:0000313" key="2">
    <source>
        <dbReference type="EMBL" id="ARM75886.1"/>
    </source>
</evidence>
<keyword evidence="1 2" id="KW-0240">DNA-directed RNA polymerase</keyword>
<dbReference type="EC" id="2.7.7.6" evidence="1"/>
<dbReference type="GO" id="GO:0000428">
    <property type="term" value="C:DNA-directed RNA polymerase complex"/>
    <property type="evidence" value="ECO:0007669"/>
    <property type="project" value="UniProtKB-KW"/>
</dbReference>
<dbReference type="EMBL" id="CP020477">
    <property type="protein sequence ID" value="ARM75886.1"/>
    <property type="molecule type" value="Genomic_DNA"/>
</dbReference>
<dbReference type="HAMAP" id="MF_00866">
    <property type="entry name" value="RNApol_arch_Rpo8"/>
    <property type="match status" value="1"/>
</dbReference>
<keyword evidence="1" id="KW-0808">Transferase</keyword>
<dbReference type="RefSeq" id="WP_148691667.1">
    <property type="nucleotide sequence ID" value="NZ_CP020477.1"/>
</dbReference>
<dbReference type="GO" id="GO:0003899">
    <property type="term" value="F:DNA-directed RNA polymerase activity"/>
    <property type="evidence" value="ECO:0007669"/>
    <property type="project" value="UniProtKB-UniRule"/>
</dbReference>